<name>A0A1H8DA13_9RHOB</name>
<gene>
    <name evidence="2" type="ORF">SAMN04488011_102245</name>
</gene>
<dbReference type="OrthoDB" id="7876760at2"/>
<dbReference type="AlphaFoldDB" id="A0A1H8DA13"/>
<dbReference type="RefSeq" id="WP_139209984.1">
    <property type="nucleotide sequence ID" value="NZ_FOCM01000002.1"/>
</dbReference>
<reference evidence="3" key="1">
    <citation type="submission" date="2016-10" db="EMBL/GenBank/DDBJ databases">
        <authorList>
            <person name="Varghese N."/>
            <person name="Submissions S."/>
        </authorList>
    </citation>
    <scope>NUCLEOTIDE SEQUENCE [LARGE SCALE GENOMIC DNA]</scope>
    <source>
        <strain evidence="3">DSM 26893</strain>
    </source>
</reference>
<evidence type="ECO:0000256" key="1">
    <source>
        <dbReference type="SAM" id="MobiDB-lite"/>
    </source>
</evidence>
<feature type="region of interest" description="Disordered" evidence="1">
    <location>
        <begin position="53"/>
        <end position="75"/>
    </location>
</feature>
<dbReference type="EMBL" id="FOCM01000002">
    <property type="protein sequence ID" value="SEN03398.1"/>
    <property type="molecule type" value="Genomic_DNA"/>
</dbReference>
<evidence type="ECO:0000313" key="3">
    <source>
        <dbReference type="Proteomes" id="UP000199372"/>
    </source>
</evidence>
<sequence>MSMVFLTAAAALFVLSMMDLRGALGEGGGAVAGRFQRLRLLIVDTMGDLRSRLGRRRGPGADGAAEAWDADADGDDGQTLDGLLSKLAPSPGVTVEENRVSREELQTDLACEIGSLRTMHDTQRTAAPANGPAQATGLAQAGGPACPLAGGIWVDGTEARAPVIDDFDPDEDQLVIVYDPHASAYPRISVHAVDGTEDVLVRLDGQVMMRVIGGAGRVDPDEIELIGSDLAAEFAADDETRDAA</sequence>
<keyword evidence="3" id="KW-1185">Reference proteome</keyword>
<evidence type="ECO:0000313" key="2">
    <source>
        <dbReference type="EMBL" id="SEN03398.1"/>
    </source>
</evidence>
<proteinExistence type="predicted"/>
<accession>A0A1H8DA13</accession>
<protein>
    <submittedName>
        <fullName evidence="2">Uncharacterized protein</fullName>
    </submittedName>
</protein>
<organism evidence="2 3">
    <name type="scientific">Palleronia pelagia</name>
    <dbReference type="NCBI Taxonomy" id="387096"/>
    <lineage>
        <taxon>Bacteria</taxon>
        <taxon>Pseudomonadati</taxon>
        <taxon>Pseudomonadota</taxon>
        <taxon>Alphaproteobacteria</taxon>
        <taxon>Rhodobacterales</taxon>
        <taxon>Roseobacteraceae</taxon>
        <taxon>Palleronia</taxon>
    </lineage>
</organism>
<dbReference type="Proteomes" id="UP000199372">
    <property type="component" value="Unassembled WGS sequence"/>
</dbReference>